<accession>A0A0H2R5R6</accession>
<organism evidence="1 2">
    <name type="scientific">Schizopora paradoxa</name>
    <dbReference type="NCBI Taxonomy" id="27342"/>
    <lineage>
        <taxon>Eukaryota</taxon>
        <taxon>Fungi</taxon>
        <taxon>Dikarya</taxon>
        <taxon>Basidiomycota</taxon>
        <taxon>Agaricomycotina</taxon>
        <taxon>Agaricomycetes</taxon>
        <taxon>Hymenochaetales</taxon>
        <taxon>Schizoporaceae</taxon>
        <taxon>Schizopora</taxon>
    </lineage>
</organism>
<dbReference type="AlphaFoldDB" id="A0A0H2R5R6"/>
<sequence>MYKLHSMGSNELRNRLFPFNPHHPLVFLPPPIPPSALSPFPVLTSLRVRILDGRRPTWGTEDLGRGPTGFYLGSGAMGATRGWHLREALGGVSLHCASMLDDIPPQSTPNPVNASRLGLWGAENVLHGLLFGFRGCRVSISDFGLGSGGTSSMSEATCANSTRLHWKVKARSQDTNFQSEKESQSIEIGVQLQSWSRDGGFSHPAKPIGV</sequence>
<name>A0A0H2R5R6_9AGAM</name>
<reference evidence="1 2" key="1">
    <citation type="submission" date="2015-04" db="EMBL/GenBank/DDBJ databases">
        <title>Complete genome sequence of Schizopora paradoxa KUC8140, a cosmopolitan wood degrader in East Asia.</title>
        <authorList>
            <consortium name="DOE Joint Genome Institute"/>
            <person name="Min B."/>
            <person name="Park H."/>
            <person name="Jang Y."/>
            <person name="Kim J.-J."/>
            <person name="Kim K.H."/>
            <person name="Pangilinan J."/>
            <person name="Lipzen A."/>
            <person name="Riley R."/>
            <person name="Grigoriev I.V."/>
            <person name="Spatafora J.W."/>
            <person name="Choi I.-G."/>
        </authorList>
    </citation>
    <scope>NUCLEOTIDE SEQUENCE [LARGE SCALE GENOMIC DNA]</scope>
    <source>
        <strain evidence="1 2">KUC8140</strain>
    </source>
</reference>
<dbReference type="InParanoid" id="A0A0H2R5R6"/>
<keyword evidence="2" id="KW-1185">Reference proteome</keyword>
<protein>
    <submittedName>
        <fullName evidence="1">Uncharacterized protein</fullName>
    </submittedName>
</protein>
<proteinExistence type="predicted"/>
<dbReference type="EMBL" id="KQ086158">
    <property type="protein sequence ID" value="KLO07130.1"/>
    <property type="molecule type" value="Genomic_DNA"/>
</dbReference>
<evidence type="ECO:0000313" key="2">
    <source>
        <dbReference type="Proteomes" id="UP000053477"/>
    </source>
</evidence>
<gene>
    <name evidence="1" type="ORF">SCHPADRAFT_894895</name>
</gene>
<dbReference type="Proteomes" id="UP000053477">
    <property type="component" value="Unassembled WGS sequence"/>
</dbReference>
<evidence type="ECO:0000313" key="1">
    <source>
        <dbReference type="EMBL" id="KLO07130.1"/>
    </source>
</evidence>